<gene>
    <name evidence="3" type="ORF">F2Q68_00026245</name>
</gene>
<evidence type="ECO:0000313" key="4">
    <source>
        <dbReference type="Proteomes" id="UP000712281"/>
    </source>
</evidence>
<feature type="transmembrane region" description="Helical" evidence="2">
    <location>
        <begin position="18"/>
        <end position="36"/>
    </location>
</feature>
<evidence type="ECO:0000256" key="1">
    <source>
        <dbReference type="SAM" id="MobiDB-lite"/>
    </source>
</evidence>
<comment type="caution">
    <text evidence="3">The sequence shown here is derived from an EMBL/GenBank/DDBJ whole genome shotgun (WGS) entry which is preliminary data.</text>
</comment>
<proteinExistence type="predicted"/>
<feature type="compositionally biased region" description="Basic and acidic residues" evidence="1">
    <location>
        <begin position="133"/>
        <end position="151"/>
    </location>
</feature>
<organism evidence="3 4">
    <name type="scientific">Brassica cretica</name>
    <name type="common">Mustard</name>
    <dbReference type="NCBI Taxonomy" id="69181"/>
    <lineage>
        <taxon>Eukaryota</taxon>
        <taxon>Viridiplantae</taxon>
        <taxon>Streptophyta</taxon>
        <taxon>Embryophyta</taxon>
        <taxon>Tracheophyta</taxon>
        <taxon>Spermatophyta</taxon>
        <taxon>Magnoliopsida</taxon>
        <taxon>eudicotyledons</taxon>
        <taxon>Gunneridae</taxon>
        <taxon>Pentapetalae</taxon>
        <taxon>rosids</taxon>
        <taxon>malvids</taxon>
        <taxon>Brassicales</taxon>
        <taxon>Brassicaceae</taxon>
        <taxon>Brassiceae</taxon>
        <taxon>Brassica</taxon>
    </lineage>
</organism>
<keyword evidence="2" id="KW-0812">Transmembrane</keyword>
<reference evidence="3" key="1">
    <citation type="submission" date="2019-12" db="EMBL/GenBank/DDBJ databases">
        <title>Genome sequencing and annotation of Brassica cretica.</title>
        <authorList>
            <person name="Studholme D.J."/>
            <person name="Sarris P.F."/>
        </authorList>
    </citation>
    <scope>NUCLEOTIDE SEQUENCE</scope>
    <source>
        <strain evidence="3">PFS-001/15</strain>
        <tissue evidence="3">Leaf</tissue>
    </source>
</reference>
<dbReference type="Proteomes" id="UP000712281">
    <property type="component" value="Unassembled WGS sequence"/>
</dbReference>
<name>A0A8S9IC50_BRACR</name>
<sequence length="184" mass="20880">MEFPPTLLKVLWQRQKKCLVSVILLNWVVIYVYNFIVPLPSSSSHQIKLGSFPLPLHWLPINLNTHFPLNPQNVVISSDQTGPRVKEAGHVFRSPPSRPSRLDLTVTASRAAPLKPSFHRSSYYWRASIESSSRSHPEPPKHPPHRVETHKPSLFIHALSSLRRASSINSKSPPTDQSREPQEP</sequence>
<protein>
    <submittedName>
        <fullName evidence="3">Uncharacterized protein</fullName>
    </submittedName>
</protein>
<feature type="region of interest" description="Disordered" evidence="1">
    <location>
        <begin position="131"/>
        <end position="184"/>
    </location>
</feature>
<evidence type="ECO:0000313" key="3">
    <source>
        <dbReference type="EMBL" id="KAF2566916.1"/>
    </source>
</evidence>
<keyword evidence="2" id="KW-0472">Membrane</keyword>
<keyword evidence="2" id="KW-1133">Transmembrane helix</keyword>
<dbReference type="EMBL" id="QGKW02001911">
    <property type="protein sequence ID" value="KAF2566916.1"/>
    <property type="molecule type" value="Genomic_DNA"/>
</dbReference>
<feature type="compositionally biased region" description="Polar residues" evidence="1">
    <location>
        <begin position="163"/>
        <end position="176"/>
    </location>
</feature>
<dbReference type="AlphaFoldDB" id="A0A8S9IC50"/>
<accession>A0A8S9IC50</accession>
<evidence type="ECO:0000256" key="2">
    <source>
        <dbReference type="SAM" id="Phobius"/>
    </source>
</evidence>